<comment type="caution">
    <text evidence="2">The sequence shown here is derived from an EMBL/GenBank/DDBJ whole genome shotgun (WGS) entry which is preliminary data.</text>
</comment>
<name>A0ABD1XM82_9MARC</name>
<accession>A0ABD1XM82</accession>
<feature type="compositionally biased region" description="Acidic residues" evidence="1">
    <location>
        <begin position="1"/>
        <end position="13"/>
    </location>
</feature>
<feature type="region of interest" description="Disordered" evidence="1">
    <location>
        <begin position="1"/>
        <end position="43"/>
    </location>
</feature>
<evidence type="ECO:0000313" key="2">
    <source>
        <dbReference type="EMBL" id="KAL2610057.1"/>
    </source>
</evidence>
<evidence type="ECO:0000313" key="3">
    <source>
        <dbReference type="Proteomes" id="UP001605036"/>
    </source>
</evidence>
<reference evidence="2 3" key="1">
    <citation type="submission" date="2024-09" db="EMBL/GenBank/DDBJ databases">
        <title>Chromosome-scale assembly of Riccia fluitans.</title>
        <authorList>
            <person name="Paukszto L."/>
            <person name="Sawicki J."/>
            <person name="Karawczyk K."/>
            <person name="Piernik-Szablinska J."/>
            <person name="Szczecinska M."/>
            <person name="Mazdziarz M."/>
        </authorList>
    </citation>
    <scope>NUCLEOTIDE SEQUENCE [LARGE SCALE GENOMIC DNA]</scope>
    <source>
        <strain evidence="2">Rf_01</strain>
        <tissue evidence="2">Aerial parts of the thallus</tissue>
    </source>
</reference>
<feature type="compositionally biased region" description="Basic and acidic residues" evidence="1">
    <location>
        <begin position="14"/>
        <end position="30"/>
    </location>
</feature>
<keyword evidence="3" id="KW-1185">Reference proteome</keyword>
<proteinExistence type="predicted"/>
<protein>
    <submittedName>
        <fullName evidence="2">Uncharacterized protein</fullName>
    </submittedName>
</protein>
<gene>
    <name evidence="2" type="ORF">R1flu_028630</name>
</gene>
<dbReference type="AlphaFoldDB" id="A0ABD1XM82"/>
<organism evidence="2 3">
    <name type="scientific">Riccia fluitans</name>
    <dbReference type="NCBI Taxonomy" id="41844"/>
    <lineage>
        <taxon>Eukaryota</taxon>
        <taxon>Viridiplantae</taxon>
        <taxon>Streptophyta</taxon>
        <taxon>Embryophyta</taxon>
        <taxon>Marchantiophyta</taxon>
        <taxon>Marchantiopsida</taxon>
        <taxon>Marchantiidae</taxon>
        <taxon>Marchantiales</taxon>
        <taxon>Ricciaceae</taxon>
        <taxon>Riccia</taxon>
    </lineage>
</organism>
<evidence type="ECO:0000256" key="1">
    <source>
        <dbReference type="SAM" id="MobiDB-lite"/>
    </source>
</evidence>
<dbReference type="Proteomes" id="UP001605036">
    <property type="component" value="Unassembled WGS sequence"/>
</dbReference>
<dbReference type="EMBL" id="JBHFFA010000008">
    <property type="protein sequence ID" value="KAL2610057.1"/>
    <property type="molecule type" value="Genomic_DNA"/>
</dbReference>
<sequence>MEAEDVLEPEEHIEEQGVDKRMDRPPHDDQPESSMRRSSHVKSAPERYGIWFPSDHVDEHDNECEVHALIMEKHEPSSFEKAHNSDEKAKWTIAMRKEMKSINDNKT</sequence>